<name>A0A1R3JHU0_9ROSI</name>
<dbReference type="EMBL" id="AWUE01016045">
    <property type="protein sequence ID" value="OMO94448.1"/>
    <property type="molecule type" value="Genomic_DNA"/>
</dbReference>
<evidence type="ECO:0000313" key="1">
    <source>
        <dbReference type="EMBL" id="OMO94448.1"/>
    </source>
</evidence>
<evidence type="ECO:0000313" key="2">
    <source>
        <dbReference type="Proteomes" id="UP000187203"/>
    </source>
</evidence>
<accession>A0A1R3JHU0</accession>
<keyword evidence="2" id="KW-1185">Reference proteome</keyword>
<dbReference type="Proteomes" id="UP000187203">
    <property type="component" value="Unassembled WGS sequence"/>
</dbReference>
<gene>
    <name evidence="1" type="ORF">COLO4_16335</name>
</gene>
<reference evidence="2" key="1">
    <citation type="submission" date="2013-09" db="EMBL/GenBank/DDBJ databases">
        <title>Corchorus olitorius genome sequencing.</title>
        <authorList>
            <person name="Alam M."/>
            <person name="Haque M.S."/>
            <person name="Islam M.S."/>
            <person name="Emdad E.M."/>
            <person name="Islam M.M."/>
            <person name="Ahmed B."/>
            <person name="Halim A."/>
            <person name="Hossen Q.M.M."/>
            <person name="Hossain M.Z."/>
            <person name="Ahmed R."/>
            <person name="Khan M.M."/>
            <person name="Islam R."/>
            <person name="Rashid M.M."/>
            <person name="Khan S.A."/>
            <person name="Rahman M.S."/>
            <person name="Alam M."/>
            <person name="Yahiya A.S."/>
            <person name="Khan M.S."/>
            <person name="Azam M.S."/>
            <person name="Haque T."/>
            <person name="Lashkar M.Z.H."/>
            <person name="Akhand A.I."/>
            <person name="Morshed G."/>
            <person name="Roy S."/>
            <person name="Uddin K.S."/>
            <person name="Rabeya T."/>
            <person name="Hossain A.S."/>
            <person name="Chowdhury A."/>
            <person name="Snigdha A.R."/>
            <person name="Mortoza M.S."/>
            <person name="Matin S.A."/>
            <person name="Hoque S.M.E."/>
            <person name="Islam M.K."/>
            <person name="Roy D.K."/>
            <person name="Haider R."/>
            <person name="Moosa M.M."/>
            <person name="Elias S.M."/>
            <person name="Hasan A.M."/>
            <person name="Jahan S."/>
            <person name="Shafiuddin M."/>
            <person name="Mahmood N."/>
            <person name="Shommy N.S."/>
        </authorList>
    </citation>
    <scope>NUCLEOTIDE SEQUENCE [LARGE SCALE GENOMIC DNA]</scope>
    <source>
        <strain evidence="2">cv. O-4</strain>
    </source>
</reference>
<protein>
    <submittedName>
        <fullName evidence="1">ABC transporter G family member 10</fullName>
    </submittedName>
</protein>
<proteinExistence type="predicted"/>
<dbReference type="AlphaFoldDB" id="A0A1R3JHU0"/>
<comment type="caution">
    <text evidence="1">The sequence shown here is derived from an EMBL/GenBank/DDBJ whole genome shotgun (WGS) entry which is preliminary data.</text>
</comment>
<sequence>MLIQNDKMKTLATVAFHAVGNVESPLASSICKSKYPFESFMINEYGGKNGQKDAWRLYVEGLLVQQDVKGSLFLIGKKNCWINNWQSM</sequence>
<organism evidence="1 2">
    <name type="scientific">Corchorus olitorius</name>
    <dbReference type="NCBI Taxonomy" id="93759"/>
    <lineage>
        <taxon>Eukaryota</taxon>
        <taxon>Viridiplantae</taxon>
        <taxon>Streptophyta</taxon>
        <taxon>Embryophyta</taxon>
        <taxon>Tracheophyta</taxon>
        <taxon>Spermatophyta</taxon>
        <taxon>Magnoliopsida</taxon>
        <taxon>eudicotyledons</taxon>
        <taxon>Gunneridae</taxon>
        <taxon>Pentapetalae</taxon>
        <taxon>rosids</taxon>
        <taxon>malvids</taxon>
        <taxon>Malvales</taxon>
        <taxon>Malvaceae</taxon>
        <taxon>Grewioideae</taxon>
        <taxon>Apeibeae</taxon>
        <taxon>Corchorus</taxon>
    </lineage>
</organism>